<dbReference type="RefSeq" id="WP_094495800.1">
    <property type="nucleotide sequence ID" value="NZ_CAOXJC010000001.1"/>
</dbReference>
<evidence type="ECO:0008006" key="6">
    <source>
        <dbReference type="Google" id="ProtNLM"/>
    </source>
</evidence>
<reference evidence="3 4" key="1">
    <citation type="submission" date="2017-04" db="EMBL/GenBank/DDBJ databases">
        <authorList>
            <person name="Afonso C.L."/>
            <person name="Miller P.J."/>
            <person name="Scott M.A."/>
            <person name="Spackman E."/>
            <person name="Goraichik I."/>
            <person name="Dimitrov K.M."/>
            <person name="Suarez D.L."/>
            <person name="Swayne D.E."/>
        </authorList>
    </citation>
    <scope>NUCLEOTIDE SEQUENCE [LARGE SCALE GENOMIC DNA]</scope>
    <source>
        <strain evidence="3 4">609q</strain>
    </source>
</reference>
<proteinExistence type="predicted"/>
<keyword evidence="5" id="KW-1185">Reference proteome</keyword>
<protein>
    <recommendedName>
        <fullName evidence="6">Gas vesicle protein</fullName>
    </recommendedName>
</protein>
<evidence type="ECO:0000256" key="1">
    <source>
        <dbReference type="SAM" id="Coils"/>
    </source>
</evidence>
<dbReference type="EMBL" id="NGNV01000011">
    <property type="protein sequence ID" value="OYR88245.1"/>
    <property type="molecule type" value="Genomic_DNA"/>
</dbReference>
<keyword evidence="1" id="KW-0175">Coiled coil</keyword>
<evidence type="ECO:0000313" key="5">
    <source>
        <dbReference type="Proteomes" id="UP000216316"/>
    </source>
</evidence>
<comment type="caution">
    <text evidence="3">The sequence shown here is derived from an EMBL/GenBank/DDBJ whole genome shotgun (WGS) entry which is preliminary data.</text>
</comment>
<dbReference type="EMBL" id="NGNX01000011">
    <property type="protein sequence ID" value="OYR92399.1"/>
    <property type="molecule type" value="Genomic_DNA"/>
</dbReference>
<evidence type="ECO:0000313" key="3">
    <source>
        <dbReference type="EMBL" id="OYR92399.1"/>
    </source>
</evidence>
<sequence>MKFFAIGLGIGSLAGLGISLLPNPQTGHKVKEDVRQFLNNTKSDATTLAASKNQAQAAASQLMSELPKAEQSVKDIQSSVTNFQSSIKPEVDQMKENISHLSQEVKSTADKVKNEL</sequence>
<dbReference type="Proteomes" id="UP000216316">
    <property type="component" value="Unassembled WGS sequence"/>
</dbReference>
<name>A0A256LG36_9LACO</name>
<dbReference type="AlphaFoldDB" id="A0A256LG36"/>
<dbReference type="Proteomes" id="UP000215828">
    <property type="component" value="Unassembled WGS sequence"/>
</dbReference>
<reference evidence="4 5" key="3">
    <citation type="submission" date="2017-09" db="EMBL/GenBank/DDBJ databases">
        <title>Tripartite evolution among Lactobacillus johnsonii, Lactobacillus taiwanensis, Lactobacillus reuteri and their rodent host.</title>
        <authorList>
            <person name="Wang T."/>
            <person name="Knowles S."/>
            <person name="Cheng C."/>
        </authorList>
    </citation>
    <scope>NUCLEOTIDE SEQUENCE [LARGE SCALE GENOMIC DNA]</scope>
    <source>
        <strain evidence="3 4">609q</strain>
        <strain evidence="2 5">609u</strain>
    </source>
</reference>
<evidence type="ECO:0000313" key="4">
    <source>
        <dbReference type="Proteomes" id="UP000215828"/>
    </source>
</evidence>
<evidence type="ECO:0000313" key="2">
    <source>
        <dbReference type="EMBL" id="OYR88245.1"/>
    </source>
</evidence>
<gene>
    <name evidence="2" type="ORF">CBF53_02950</name>
    <name evidence="3" type="ORF">CBF70_05090</name>
</gene>
<reference evidence="2" key="2">
    <citation type="submission" date="2017-05" db="EMBL/GenBank/DDBJ databases">
        <authorList>
            <person name="Lin X.B."/>
            <person name="Stothard P."/>
            <person name="Tasseva G."/>
            <person name="Walter J."/>
        </authorList>
    </citation>
    <scope>NUCLEOTIDE SEQUENCE</scope>
    <source>
        <strain evidence="2">609u</strain>
    </source>
</reference>
<organism evidence="3 4">
    <name type="scientific">Lactobacillus taiwanensis</name>
    <dbReference type="NCBI Taxonomy" id="508451"/>
    <lineage>
        <taxon>Bacteria</taxon>
        <taxon>Bacillati</taxon>
        <taxon>Bacillota</taxon>
        <taxon>Bacilli</taxon>
        <taxon>Lactobacillales</taxon>
        <taxon>Lactobacillaceae</taxon>
        <taxon>Lactobacillus</taxon>
    </lineage>
</organism>
<accession>A0A256LG36</accession>
<feature type="coiled-coil region" evidence="1">
    <location>
        <begin position="52"/>
        <end position="111"/>
    </location>
</feature>